<organism evidence="6 7">
    <name type="scientific">Loigolactobacillus rennini DSM 20253</name>
    <dbReference type="NCBI Taxonomy" id="1423796"/>
    <lineage>
        <taxon>Bacteria</taxon>
        <taxon>Bacillati</taxon>
        <taxon>Bacillota</taxon>
        <taxon>Bacilli</taxon>
        <taxon>Lactobacillales</taxon>
        <taxon>Lactobacillaceae</taxon>
        <taxon>Loigolactobacillus</taxon>
    </lineage>
</organism>
<dbReference type="Proteomes" id="UP000051638">
    <property type="component" value="Unassembled WGS sequence"/>
</dbReference>
<evidence type="ECO:0000313" key="6">
    <source>
        <dbReference type="EMBL" id="KRM98736.1"/>
    </source>
</evidence>
<dbReference type="InterPro" id="IPR003439">
    <property type="entry name" value="ABC_transporter-like_ATP-bd"/>
</dbReference>
<dbReference type="AlphaFoldDB" id="A0A0R2D4B9"/>
<keyword evidence="2" id="KW-0813">Transport</keyword>
<dbReference type="SUPFAM" id="SSF52540">
    <property type="entry name" value="P-loop containing nucleoside triphosphate hydrolases"/>
    <property type="match status" value="1"/>
</dbReference>
<feature type="domain" description="ABC transporter" evidence="5">
    <location>
        <begin position="3"/>
        <end position="234"/>
    </location>
</feature>
<dbReference type="InterPro" id="IPR027417">
    <property type="entry name" value="P-loop_NTPase"/>
</dbReference>
<protein>
    <submittedName>
        <fullName evidence="6">Sodium extrusion ABC transporter, ATP-binding protein NatA</fullName>
    </submittedName>
</protein>
<comment type="caution">
    <text evidence="6">The sequence shown here is derived from an EMBL/GenBank/DDBJ whole genome shotgun (WGS) entry which is preliminary data.</text>
</comment>
<keyword evidence="7" id="KW-1185">Reference proteome</keyword>
<name>A0A0R2D4B9_9LACO</name>
<evidence type="ECO:0000256" key="4">
    <source>
        <dbReference type="ARBA" id="ARBA00022840"/>
    </source>
</evidence>
<dbReference type="EMBL" id="AYYI01000027">
    <property type="protein sequence ID" value="KRM98736.1"/>
    <property type="molecule type" value="Genomic_DNA"/>
</dbReference>
<accession>A0A0R2D4B9</accession>
<dbReference type="PATRIC" id="fig|1423796.3.peg.1099"/>
<dbReference type="GO" id="GO:0016887">
    <property type="term" value="F:ATP hydrolysis activity"/>
    <property type="evidence" value="ECO:0007669"/>
    <property type="project" value="InterPro"/>
</dbReference>
<dbReference type="PROSITE" id="PS50893">
    <property type="entry name" value="ABC_TRANSPORTER_2"/>
    <property type="match status" value="1"/>
</dbReference>
<dbReference type="OrthoDB" id="9804819at2"/>
<evidence type="ECO:0000256" key="3">
    <source>
        <dbReference type="ARBA" id="ARBA00022741"/>
    </source>
</evidence>
<dbReference type="RefSeq" id="WP_057873706.1">
    <property type="nucleotide sequence ID" value="NZ_AYYI01000027.1"/>
</dbReference>
<dbReference type="PANTHER" id="PTHR42711:SF5">
    <property type="entry name" value="ABC TRANSPORTER ATP-BINDING PROTEIN NATA"/>
    <property type="match status" value="1"/>
</dbReference>
<dbReference type="Pfam" id="PF00005">
    <property type="entry name" value="ABC_tran"/>
    <property type="match status" value="1"/>
</dbReference>
<dbReference type="Gene3D" id="3.40.50.300">
    <property type="entry name" value="P-loop containing nucleotide triphosphate hydrolases"/>
    <property type="match status" value="1"/>
</dbReference>
<reference evidence="6 7" key="1">
    <citation type="journal article" date="2015" name="Genome Announc.">
        <title>Expanding the biotechnology potential of lactobacilli through comparative genomics of 213 strains and associated genera.</title>
        <authorList>
            <person name="Sun Z."/>
            <person name="Harris H.M."/>
            <person name="McCann A."/>
            <person name="Guo C."/>
            <person name="Argimon S."/>
            <person name="Zhang W."/>
            <person name="Yang X."/>
            <person name="Jeffery I.B."/>
            <person name="Cooney J.C."/>
            <person name="Kagawa T.F."/>
            <person name="Liu W."/>
            <person name="Song Y."/>
            <person name="Salvetti E."/>
            <person name="Wrobel A."/>
            <person name="Rasinkangas P."/>
            <person name="Parkhill J."/>
            <person name="Rea M.C."/>
            <person name="O'Sullivan O."/>
            <person name="Ritari J."/>
            <person name="Douillard F.P."/>
            <person name="Paul Ross R."/>
            <person name="Yang R."/>
            <person name="Briner A.E."/>
            <person name="Felis G.E."/>
            <person name="de Vos W.M."/>
            <person name="Barrangou R."/>
            <person name="Klaenhammer T.R."/>
            <person name="Caufield P.W."/>
            <person name="Cui Y."/>
            <person name="Zhang H."/>
            <person name="O'Toole P.W."/>
        </authorList>
    </citation>
    <scope>NUCLEOTIDE SEQUENCE [LARGE SCALE GENOMIC DNA]</scope>
    <source>
        <strain evidence="6 7">DSM 20253</strain>
    </source>
</reference>
<dbReference type="STRING" id="1423796.FC24_GL001075"/>
<sequence>MIVEVKHVVKSIGTKEIIHNLSFQLERGRTFALLGPNGAGKTTMVRLITGLLKPSKGQIRLFDMELSPKNSDILRQKIGVQNDGNLYEDLTIGQNLDLWGQLYGIESSNIRSKIKEILDFFDLEERINSKVGQLSKGMRQKVSIARAVFHRPELLILDEPTSGLDPQSTEELTSYLNKLVENTGISIIMCTHQLQGLEEIADDIGIIQHGNLTAFGSASKIINTEFPEIIYEIGVDPKNRATEECKKYGRIYSGSQSETFRLSITEDIHISQIVKDLVESGMAVNTVFEVKHTIKDAYFNIVGGTKSD</sequence>
<dbReference type="GO" id="GO:0005524">
    <property type="term" value="F:ATP binding"/>
    <property type="evidence" value="ECO:0007669"/>
    <property type="project" value="UniProtKB-KW"/>
</dbReference>
<dbReference type="InterPro" id="IPR003593">
    <property type="entry name" value="AAA+_ATPase"/>
</dbReference>
<evidence type="ECO:0000313" key="7">
    <source>
        <dbReference type="Proteomes" id="UP000051638"/>
    </source>
</evidence>
<proteinExistence type="inferred from homology"/>
<gene>
    <name evidence="6" type="ORF">FC24_GL001075</name>
</gene>
<dbReference type="PANTHER" id="PTHR42711">
    <property type="entry name" value="ABC TRANSPORTER ATP-BINDING PROTEIN"/>
    <property type="match status" value="1"/>
</dbReference>
<evidence type="ECO:0000256" key="1">
    <source>
        <dbReference type="ARBA" id="ARBA00005417"/>
    </source>
</evidence>
<keyword evidence="4 6" id="KW-0067">ATP-binding</keyword>
<evidence type="ECO:0000256" key="2">
    <source>
        <dbReference type="ARBA" id="ARBA00022448"/>
    </source>
</evidence>
<dbReference type="PROSITE" id="PS00211">
    <property type="entry name" value="ABC_TRANSPORTER_1"/>
    <property type="match status" value="1"/>
</dbReference>
<dbReference type="InterPro" id="IPR017871">
    <property type="entry name" value="ABC_transporter-like_CS"/>
</dbReference>
<dbReference type="InterPro" id="IPR050763">
    <property type="entry name" value="ABC_transporter_ATP-binding"/>
</dbReference>
<comment type="similarity">
    <text evidence="1">Belongs to the ABC transporter superfamily.</text>
</comment>
<evidence type="ECO:0000259" key="5">
    <source>
        <dbReference type="PROSITE" id="PS50893"/>
    </source>
</evidence>
<keyword evidence="3" id="KW-0547">Nucleotide-binding</keyword>
<dbReference type="SMART" id="SM00382">
    <property type="entry name" value="AAA"/>
    <property type="match status" value="1"/>
</dbReference>